<dbReference type="AlphaFoldDB" id="A0AAD3D911"/>
<dbReference type="Proteomes" id="UP001054902">
    <property type="component" value="Unassembled WGS sequence"/>
</dbReference>
<dbReference type="SUPFAM" id="SSF54637">
    <property type="entry name" value="Thioesterase/thiol ester dehydrase-isomerase"/>
    <property type="match status" value="2"/>
</dbReference>
<comment type="caution">
    <text evidence="7">The sequence shown here is derived from an EMBL/GenBank/DDBJ whole genome shotgun (WGS) entry which is preliminary data.</text>
</comment>
<evidence type="ECO:0000256" key="4">
    <source>
        <dbReference type="ARBA" id="ARBA00022946"/>
    </source>
</evidence>
<dbReference type="EMBL" id="BLLK01000069">
    <property type="protein sequence ID" value="GFH59968.1"/>
    <property type="molecule type" value="Genomic_DNA"/>
</dbReference>
<keyword evidence="8" id="KW-1185">Reference proteome</keyword>
<evidence type="ECO:0000256" key="3">
    <source>
        <dbReference type="ARBA" id="ARBA00022801"/>
    </source>
</evidence>
<dbReference type="PANTHER" id="PTHR12655:SF0">
    <property type="entry name" value="ACYL-COENZYME A THIOESTERASE 9, MITOCHONDRIAL"/>
    <property type="match status" value="1"/>
</dbReference>
<dbReference type="Gene3D" id="3.10.129.10">
    <property type="entry name" value="Hotdog Thioesterase"/>
    <property type="match status" value="2"/>
</dbReference>
<dbReference type="FunFam" id="3.10.129.10:FF:000032">
    <property type="entry name" value="Acyl-CoA thioester hydrolase"/>
    <property type="match status" value="1"/>
</dbReference>
<dbReference type="PANTHER" id="PTHR12655">
    <property type="entry name" value="ACYL-COA THIOESTERASE"/>
    <property type="match status" value="1"/>
</dbReference>
<evidence type="ECO:0000256" key="2">
    <source>
        <dbReference type="ARBA" id="ARBA00022737"/>
    </source>
</evidence>
<comment type="similarity">
    <text evidence="1">Belongs to the acyl coenzyme A hydrolase family.</text>
</comment>
<feature type="domain" description="HotDog ACOT-type" evidence="6">
    <location>
        <begin position="316"/>
        <end position="442"/>
    </location>
</feature>
<reference evidence="7 8" key="1">
    <citation type="journal article" date="2021" name="Sci. Rep.">
        <title>The genome of the diatom Chaetoceros tenuissimus carries an ancient integrated fragment of an extant virus.</title>
        <authorList>
            <person name="Hongo Y."/>
            <person name="Kimura K."/>
            <person name="Takaki Y."/>
            <person name="Yoshida Y."/>
            <person name="Baba S."/>
            <person name="Kobayashi G."/>
            <person name="Nagasaki K."/>
            <person name="Hano T."/>
            <person name="Tomaru Y."/>
        </authorList>
    </citation>
    <scope>NUCLEOTIDE SEQUENCE [LARGE SCALE GENOMIC DNA]</scope>
    <source>
        <strain evidence="7 8">NIES-3715</strain>
    </source>
</reference>
<feature type="compositionally biased region" description="Polar residues" evidence="5">
    <location>
        <begin position="8"/>
        <end position="29"/>
    </location>
</feature>
<dbReference type="GO" id="GO:0047617">
    <property type="term" value="F:fatty acyl-CoA hydrolase activity"/>
    <property type="evidence" value="ECO:0007669"/>
    <property type="project" value="TreeGrafter"/>
</dbReference>
<keyword evidence="2" id="KW-0677">Repeat</keyword>
<evidence type="ECO:0000259" key="6">
    <source>
        <dbReference type="PROSITE" id="PS51770"/>
    </source>
</evidence>
<feature type="region of interest" description="Disordered" evidence="5">
    <location>
        <begin position="1"/>
        <end position="47"/>
    </location>
</feature>
<name>A0AAD3D911_9STRA</name>
<keyword evidence="3" id="KW-0378">Hydrolase</keyword>
<proteinExistence type="inferred from homology"/>
<accession>A0AAD3D911</accession>
<dbReference type="InterPro" id="IPR033120">
    <property type="entry name" value="HOTDOG_ACOT"/>
</dbReference>
<dbReference type="GO" id="GO:0006637">
    <property type="term" value="P:acyl-CoA metabolic process"/>
    <property type="evidence" value="ECO:0007669"/>
    <property type="project" value="TreeGrafter"/>
</dbReference>
<evidence type="ECO:0000256" key="1">
    <source>
        <dbReference type="ARBA" id="ARBA00010458"/>
    </source>
</evidence>
<feature type="domain" description="HotDog ACOT-type" evidence="6">
    <location>
        <begin position="113"/>
        <end position="234"/>
    </location>
</feature>
<keyword evidence="4" id="KW-0809">Transit peptide</keyword>
<evidence type="ECO:0000256" key="5">
    <source>
        <dbReference type="SAM" id="MobiDB-lite"/>
    </source>
</evidence>
<sequence length="486" mass="54708">MRRALISKSLQRLTSKQPNRCFSNTNISLRPQDVEETTKPPSNHHTKFMNPIVRELWEQRQATKERLMSLTDEDSQTSGSGNLTELTAKMMKKGTKGQFAPKFRHPSESKTTIDYNFKSDEFLREAYQSPGGTMRFGKVLEDLDALAGNIAFHHVVGGDDVMLVTAAVDRIALRDIPQLDKDQRLSGQVTYVGSSSMEIRLQIHELKDNDEADEDEYVEHWLEGFFTFVAVDPATNKPVKICPLVPETSEERALFELGALKTAKKKEARKRSKSSVGTPISAETVQMEQRAQQLLEDAFPLLRMPSLADSNAILMSHTQMQNTLIAQPQVRNLSNKIFGGFLMRRAFELAFSNAYSFGGEWPQMLEVDNITFNAPVNVGDLLSFNSRVIYSLPDGGDLDDITHHSSKPLVMIEVECYVMEPEIAKAHLSNRFYFTFVLPTKETCRKVLPGTLEEARRMVQRMVADEEQAGLGKGYLGQYGLESDGK</sequence>
<dbReference type="PROSITE" id="PS51770">
    <property type="entry name" value="HOTDOG_ACOT"/>
    <property type="match status" value="2"/>
</dbReference>
<organism evidence="7 8">
    <name type="scientific">Chaetoceros tenuissimus</name>
    <dbReference type="NCBI Taxonomy" id="426638"/>
    <lineage>
        <taxon>Eukaryota</taxon>
        <taxon>Sar</taxon>
        <taxon>Stramenopiles</taxon>
        <taxon>Ochrophyta</taxon>
        <taxon>Bacillariophyta</taxon>
        <taxon>Coscinodiscophyceae</taxon>
        <taxon>Chaetocerotophycidae</taxon>
        <taxon>Chaetocerotales</taxon>
        <taxon>Chaetocerotaceae</taxon>
        <taxon>Chaetoceros</taxon>
    </lineage>
</organism>
<dbReference type="CDD" id="cd03442">
    <property type="entry name" value="BFIT_BACH"/>
    <property type="match status" value="2"/>
</dbReference>
<dbReference type="InterPro" id="IPR029069">
    <property type="entry name" value="HotDog_dom_sf"/>
</dbReference>
<evidence type="ECO:0000313" key="8">
    <source>
        <dbReference type="Proteomes" id="UP001054902"/>
    </source>
</evidence>
<evidence type="ECO:0000313" key="7">
    <source>
        <dbReference type="EMBL" id="GFH59968.1"/>
    </source>
</evidence>
<protein>
    <recommendedName>
        <fullName evidence="6">HotDog ACOT-type domain-containing protein</fullName>
    </recommendedName>
</protein>
<gene>
    <name evidence="7" type="ORF">CTEN210_16444</name>
</gene>